<dbReference type="EMBL" id="ML978286">
    <property type="protein sequence ID" value="KAF2024737.1"/>
    <property type="molecule type" value="Genomic_DNA"/>
</dbReference>
<evidence type="ECO:0000313" key="1">
    <source>
        <dbReference type="EMBL" id="KAF2024737.1"/>
    </source>
</evidence>
<comment type="caution">
    <text evidence="1">The sequence shown here is derived from an EMBL/GenBank/DDBJ whole genome shotgun (WGS) entry which is preliminary data.</text>
</comment>
<proteinExistence type="predicted"/>
<organism evidence="1 2">
    <name type="scientific">Setomelanomma holmii</name>
    <dbReference type="NCBI Taxonomy" id="210430"/>
    <lineage>
        <taxon>Eukaryota</taxon>
        <taxon>Fungi</taxon>
        <taxon>Dikarya</taxon>
        <taxon>Ascomycota</taxon>
        <taxon>Pezizomycotina</taxon>
        <taxon>Dothideomycetes</taxon>
        <taxon>Pleosporomycetidae</taxon>
        <taxon>Pleosporales</taxon>
        <taxon>Pleosporineae</taxon>
        <taxon>Phaeosphaeriaceae</taxon>
        <taxon>Setomelanomma</taxon>
    </lineage>
</organism>
<dbReference type="AlphaFoldDB" id="A0A9P4LHN9"/>
<sequence length="246" mass="28449">MSRAPESENYNWEEWNVKIKGVTMKAFFDKVIDTILQLLEKEVSRAARADGQRLIHLVARRSVDWIIRDRSKTEQTELWVGSRRLFREDIDPKESAGFCAWTKEKISCKMTWFIAKGEIIDERTRIILSVYGILVEDGSFIQSENLLTCSLDIPPIYAFQDGIERVAKLKHILTQADVDNFENRILEGKRCWKIKYLREIHPGIRQGTLFFKVKSNVDGREFGHGEIQYDNTVVADKAHVGQGTDV</sequence>
<protein>
    <submittedName>
        <fullName evidence="1">Uncharacterized protein</fullName>
    </submittedName>
</protein>
<dbReference type="Proteomes" id="UP000799777">
    <property type="component" value="Unassembled WGS sequence"/>
</dbReference>
<keyword evidence="2" id="KW-1185">Reference proteome</keyword>
<dbReference type="OrthoDB" id="2963168at2759"/>
<name>A0A9P4LHN9_9PLEO</name>
<reference evidence="1" key="1">
    <citation type="journal article" date="2020" name="Stud. Mycol.">
        <title>101 Dothideomycetes genomes: a test case for predicting lifestyles and emergence of pathogens.</title>
        <authorList>
            <person name="Haridas S."/>
            <person name="Albert R."/>
            <person name="Binder M."/>
            <person name="Bloem J."/>
            <person name="Labutti K."/>
            <person name="Salamov A."/>
            <person name="Andreopoulos B."/>
            <person name="Baker S."/>
            <person name="Barry K."/>
            <person name="Bills G."/>
            <person name="Bluhm B."/>
            <person name="Cannon C."/>
            <person name="Castanera R."/>
            <person name="Culley D."/>
            <person name="Daum C."/>
            <person name="Ezra D."/>
            <person name="Gonzalez J."/>
            <person name="Henrissat B."/>
            <person name="Kuo A."/>
            <person name="Liang C."/>
            <person name="Lipzen A."/>
            <person name="Lutzoni F."/>
            <person name="Magnuson J."/>
            <person name="Mondo S."/>
            <person name="Nolan M."/>
            <person name="Ohm R."/>
            <person name="Pangilinan J."/>
            <person name="Park H.-J."/>
            <person name="Ramirez L."/>
            <person name="Alfaro M."/>
            <person name="Sun H."/>
            <person name="Tritt A."/>
            <person name="Yoshinaga Y."/>
            <person name="Zwiers L.-H."/>
            <person name="Turgeon B."/>
            <person name="Goodwin S."/>
            <person name="Spatafora J."/>
            <person name="Crous P."/>
            <person name="Grigoriev I."/>
        </authorList>
    </citation>
    <scope>NUCLEOTIDE SEQUENCE</scope>
    <source>
        <strain evidence="1">CBS 110217</strain>
    </source>
</reference>
<gene>
    <name evidence="1" type="ORF">EK21DRAFT_117508</name>
</gene>
<accession>A0A9P4LHN9</accession>
<evidence type="ECO:0000313" key="2">
    <source>
        <dbReference type="Proteomes" id="UP000799777"/>
    </source>
</evidence>